<evidence type="ECO:0000313" key="6">
    <source>
        <dbReference type="EMBL" id="EDV93828.1"/>
    </source>
</evidence>
<organism evidence="7">
    <name type="scientific">Drosophila grimshawi</name>
    <name type="common">Hawaiian fruit fly</name>
    <name type="synonym">Idiomyia grimshawi</name>
    <dbReference type="NCBI Taxonomy" id="7222"/>
    <lineage>
        <taxon>Eukaryota</taxon>
        <taxon>Metazoa</taxon>
        <taxon>Ecdysozoa</taxon>
        <taxon>Arthropoda</taxon>
        <taxon>Hexapoda</taxon>
        <taxon>Insecta</taxon>
        <taxon>Pterygota</taxon>
        <taxon>Neoptera</taxon>
        <taxon>Endopterygota</taxon>
        <taxon>Diptera</taxon>
        <taxon>Brachycera</taxon>
        <taxon>Muscomorpha</taxon>
        <taxon>Ephydroidea</taxon>
        <taxon>Drosophilidae</taxon>
        <taxon>Drosophila</taxon>
        <taxon>Hawaiian Drosophila</taxon>
    </lineage>
</organism>
<feature type="transmembrane region" description="Helical" evidence="5">
    <location>
        <begin position="117"/>
        <end position="134"/>
    </location>
</feature>
<evidence type="ECO:0000256" key="2">
    <source>
        <dbReference type="ARBA" id="ARBA00022692"/>
    </source>
</evidence>
<feature type="transmembrane region" description="Helical" evidence="5">
    <location>
        <begin position="452"/>
        <end position="473"/>
    </location>
</feature>
<protein>
    <submittedName>
        <fullName evidence="6">GH19545</fullName>
    </submittedName>
</protein>
<dbReference type="GO" id="GO:0016020">
    <property type="term" value="C:membrane"/>
    <property type="evidence" value="ECO:0007669"/>
    <property type="project" value="UniProtKB-SubCell"/>
</dbReference>
<dbReference type="EMBL" id="CH916369">
    <property type="protein sequence ID" value="EDV93828.1"/>
    <property type="molecule type" value="Genomic_DNA"/>
</dbReference>
<keyword evidence="4 5" id="KW-0472">Membrane</keyword>
<dbReference type="PANTHER" id="PTHR23529:SF2">
    <property type="entry name" value="GH19118P-RELATED"/>
    <property type="match status" value="1"/>
</dbReference>
<feature type="transmembrane region" description="Helical" evidence="5">
    <location>
        <begin position="298"/>
        <end position="323"/>
    </location>
</feature>
<feature type="transmembrane region" description="Helical" evidence="5">
    <location>
        <begin position="426"/>
        <end position="446"/>
    </location>
</feature>
<feature type="transmembrane region" description="Helical" evidence="5">
    <location>
        <begin position="329"/>
        <end position="350"/>
    </location>
</feature>
<dbReference type="PANTHER" id="PTHR23529">
    <property type="entry name" value="GH19118P-RELATED"/>
    <property type="match status" value="1"/>
</dbReference>
<evidence type="ECO:0000256" key="5">
    <source>
        <dbReference type="SAM" id="Phobius"/>
    </source>
</evidence>
<dbReference type="AlphaFoldDB" id="B4JHC1"/>
<dbReference type="Proteomes" id="UP000001070">
    <property type="component" value="Unassembled WGS sequence"/>
</dbReference>
<reference evidence="6 7" key="1">
    <citation type="journal article" date="2007" name="Nature">
        <title>Evolution of genes and genomes on the Drosophila phylogeny.</title>
        <authorList>
            <consortium name="Drosophila 12 Genomes Consortium"/>
            <person name="Clark A.G."/>
            <person name="Eisen M.B."/>
            <person name="Smith D.R."/>
            <person name="Bergman C.M."/>
            <person name="Oliver B."/>
            <person name="Markow T.A."/>
            <person name="Kaufman T.C."/>
            <person name="Kellis M."/>
            <person name="Gelbart W."/>
            <person name="Iyer V.N."/>
            <person name="Pollard D.A."/>
            <person name="Sackton T.B."/>
            <person name="Larracuente A.M."/>
            <person name="Singh N.D."/>
            <person name="Abad J.P."/>
            <person name="Abt D.N."/>
            <person name="Adryan B."/>
            <person name="Aguade M."/>
            <person name="Akashi H."/>
            <person name="Anderson W.W."/>
            <person name="Aquadro C.F."/>
            <person name="Ardell D.H."/>
            <person name="Arguello R."/>
            <person name="Artieri C.G."/>
            <person name="Barbash D.A."/>
            <person name="Barker D."/>
            <person name="Barsanti P."/>
            <person name="Batterham P."/>
            <person name="Batzoglou S."/>
            <person name="Begun D."/>
            <person name="Bhutkar A."/>
            <person name="Blanco E."/>
            <person name="Bosak S.A."/>
            <person name="Bradley R.K."/>
            <person name="Brand A.D."/>
            <person name="Brent M.R."/>
            <person name="Brooks A.N."/>
            <person name="Brown R.H."/>
            <person name="Butlin R.K."/>
            <person name="Caggese C."/>
            <person name="Calvi B.R."/>
            <person name="Bernardo de Carvalho A."/>
            <person name="Caspi A."/>
            <person name="Castrezana S."/>
            <person name="Celniker S.E."/>
            <person name="Chang J.L."/>
            <person name="Chapple C."/>
            <person name="Chatterji S."/>
            <person name="Chinwalla A."/>
            <person name="Civetta A."/>
            <person name="Clifton S.W."/>
            <person name="Comeron J.M."/>
            <person name="Costello J.C."/>
            <person name="Coyne J.A."/>
            <person name="Daub J."/>
            <person name="David R.G."/>
            <person name="Delcher A.L."/>
            <person name="Delehaunty K."/>
            <person name="Do C.B."/>
            <person name="Ebling H."/>
            <person name="Edwards K."/>
            <person name="Eickbush T."/>
            <person name="Evans J.D."/>
            <person name="Filipski A."/>
            <person name="Findeiss S."/>
            <person name="Freyhult E."/>
            <person name="Fulton L."/>
            <person name="Fulton R."/>
            <person name="Garcia A.C."/>
            <person name="Gardiner A."/>
            <person name="Garfield D.A."/>
            <person name="Garvin B.E."/>
            <person name="Gibson G."/>
            <person name="Gilbert D."/>
            <person name="Gnerre S."/>
            <person name="Godfrey J."/>
            <person name="Good R."/>
            <person name="Gotea V."/>
            <person name="Gravely B."/>
            <person name="Greenberg A.J."/>
            <person name="Griffiths-Jones S."/>
            <person name="Gross S."/>
            <person name="Guigo R."/>
            <person name="Gustafson E.A."/>
            <person name="Haerty W."/>
            <person name="Hahn M.W."/>
            <person name="Halligan D.L."/>
            <person name="Halpern A.L."/>
            <person name="Halter G.M."/>
            <person name="Han M.V."/>
            <person name="Heger A."/>
            <person name="Hillier L."/>
            <person name="Hinrichs A.S."/>
            <person name="Holmes I."/>
            <person name="Hoskins R.A."/>
            <person name="Hubisz M.J."/>
            <person name="Hultmark D."/>
            <person name="Huntley M.A."/>
            <person name="Jaffe D.B."/>
            <person name="Jagadeeshan S."/>
            <person name="Jeck W.R."/>
            <person name="Johnson J."/>
            <person name="Jones C.D."/>
            <person name="Jordan W.C."/>
            <person name="Karpen G.H."/>
            <person name="Kataoka E."/>
            <person name="Keightley P.D."/>
            <person name="Kheradpour P."/>
            <person name="Kirkness E.F."/>
            <person name="Koerich L.B."/>
            <person name="Kristiansen K."/>
            <person name="Kudrna D."/>
            <person name="Kulathinal R.J."/>
            <person name="Kumar S."/>
            <person name="Kwok R."/>
            <person name="Lander E."/>
            <person name="Langley C.H."/>
            <person name="Lapoint R."/>
            <person name="Lazzaro B.P."/>
            <person name="Lee S.J."/>
            <person name="Levesque L."/>
            <person name="Li R."/>
            <person name="Lin C.F."/>
            <person name="Lin M.F."/>
            <person name="Lindblad-Toh K."/>
            <person name="Llopart A."/>
            <person name="Long M."/>
            <person name="Low L."/>
            <person name="Lozovsky E."/>
            <person name="Lu J."/>
            <person name="Luo M."/>
            <person name="Machado C.A."/>
            <person name="Makalowski W."/>
            <person name="Marzo M."/>
            <person name="Matsuda M."/>
            <person name="Matzkin L."/>
            <person name="McAllister B."/>
            <person name="McBride C.S."/>
            <person name="McKernan B."/>
            <person name="McKernan K."/>
            <person name="Mendez-Lago M."/>
            <person name="Minx P."/>
            <person name="Mollenhauer M.U."/>
            <person name="Montooth K."/>
            <person name="Mount S.M."/>
            <person name="Mu X."/>
            <person name="Myers E."/>
            <person name="Negre B."/>
            <person name="Newfeld S."/>
            <person name="Nielsen R."/>
            <person name="Noor M.A."/>
            <person name="O'Grady P."/>
            <person name="Pachter L."/>
            <person name="Papaceit M."/>
            <person name="Parisi M.J."/>
            <person name="Parisi M."/>
            <person name="Parts L."/>
            <person name="Pedersen J.S."/>
            <person name="Pesole G."/>
            <person name="Phillippy A.M."/>
            <person name="Ponting C.P."/>
            <person name="Pop M."/>
            <person name="Porcelli D."/>
            <person name="Powell J.R."/>
            <person name="Prohaska S."/>
            <person name="Pruitt K."/>
            <person name="Puig M."/>
            <person name="Quesneville H."/>
            <person name="Ram K.R."/>
            <person name="Rand D."/>
            <person name="Rasmussen M.D."/>
            <person name="Reed L.K."/>
            <person name="Reenan R."/>
            <person name="Reily A."/>
            <person name="Remington K.A."/>
            <person name="Rieger T.T."/>
            <person name="Ritchie M.G."/>
            <person name="Robin C."/>
            <person name="Rogers Y.H."/>
            <person name="Rohde C."/>
            <person name="Rozas J."/>
            <person name="Rubenfield M.J."/>
            <person name="Ruiz A."/>
            <person name="Russo S."/>
            <person name="Salzberg S.L."/>
            <person name="Sanchez-Gracia A."/>
            <person name="Saranga D.J."/>
            <person name="Sato H."/>
            <person name="Schaeffer S.W."/>
            <person name="Schatz M.C."/>
            <person name="Schlenke T."/>
            <person name="Schwartz R."/>
            <person name="Segarra C."/>
            <person name="Singh R.S."/>
            <person name="Sirot L."/>
            <person name="Sirota M."/>
            <person name="Sisneros N.B."/>
            <person name="Smith C.D."/>
            <person name="Smith T.F."/>
            <person name="Spieth J."/>
            <person name="Stage D.E."/>
            <person name="Stark A."/>
            <person name="Stephan W."/>
            <person name="Strausberg R.L."/>
            <person name="Strempel S."/>
            <person name="Sturgill D."/>
            <person name="Sutton G."/>
            <person name="Sutton G.G."/>
            <person name="Tao W."/>
            <person name="Teichmann S."/>
            <person name="Tobari Y.N."/>
            <person name="Tomimura Y."/>
            <person name="Tsolas J.M."/>
            <person name="Valente V.L."/>
            <person name="Venter E."/>
            <person name="Venter J.C."/>
            <person name="Vicario S."/>
            <person name="Vieira F.G."/>
            <person name="Vilella A.J."/>
            <person name="Villasante A."/>
            <person name="Walenz B."/>
            <person name="Wang J."/>
            <person name="Wasserman M."/>
            <person name="Watts T."/>
            <person name="Wilson D."/>
            <person name="Wilson R.K."/>
            <person name="Wing R.A."/>
            <person name="Wolfner M.F."/>
            <person name="Wong A."/>
            <person name="Wong G.K."/>
            <person name="Wu C.I."/>
            <person name="Wu G."/>
            <person name="Yamamoto D."/>
            <person name="Yang H.P."/>
            <person name="Yang S.P."/>
            <person name="Yorke J.A."/>
            <person name="Yoshida K."/>
            <person name="Zdobnov E."/>
            <person name="Zhang P."/>
            <person name="Zhang Y."/>
            <person name="Zimin A.V."/>
            <person name="Baldwin J."/>
            <person name="Abdouelleil A."/>
            <person name="Abdulkadir J."/>
            <person name="Abebe A."/>
            <person name="Abera B."/>
            <person name="Abreu J."/>
            <person name="Acer S.C."/>
            <person name="Aftuck L."/>
            <person name="Alexander A."/>
            <person name="An P."/>
            <person name="Anderson E."/>
            <person name="Anderson S."/>
            <person name="Arachi H."/>
            <person name="Azer M."/>
            <person name="Bachantsang P."/>
            <person name="Barry A."/>
            <person name="Bayul T."/>
            <person name="Berlin A."/>
            <person name="Bessette D."/>
            <person name="Bloom T."/>
            <person name="Blye J."/>
            <person name="Boguslavskiy L."/>
            <person name="Bonnet C."/>
            <person name="Boukhgalter B."/>
            <person name="Bourzgui I."/>
            <person name="Brown A."/>
            <person name="Cahill P."/>
            <person name="Channer S."/>
            <person name="Cheshatsang Y."/>
            <person name="Chuda L."/>
            <person name="Citroen M."/>
            <person name="Collymore A."/>
            <person name="Cooke P."/>
            <person name="Costello M."/>
            <person name="D'Aco K."/>
            <person name="Daza R."/>
            <person name="De Haan G."/>
            <person name="DeGray S."/>
            <person name="DeMaso C."/>
            <person name="Dhargay N."/>
            <person name="Dooley K."/>
            <person name="Dooley E."/>
            <person name="Doricent M."/>
            <person name="Dorje P."/>
            <person name="Dorjee K."/>
            <person name="Dupes A."/>
            <person name="Elong R."/>
            <person name="Falk J."/>
            <person name="Farina A."/>
            <person name="Faro S."/>
            <person name="Ferguson D."/>
            <person name="Fisher S."/>
            <person name="Foley C.D."/>
            <person name="Franke A."/>
            <person name="Friedrich D."/>
            <person name="Gadbois L."/>
            <person name="Gearin G."/>
            <person name="Gearin C.R."/>
            <person name="Giannoukos G."/>
            <person name="Goode T."/>
            <person name="Graham J."/>
            <person name="Grandbois E."/>
            <person name="Grewal S."/>
            <person name="Gyaltsen K."/>
            <person name="Hafez N."/>
            <person name="Hagos B."/>
            <person name="Hall J."/>
            <person name="Henson C."/>
            <person name="Hollinger A."/>
            <person name="Honan T."/>
            <person name="Huard M.D."/>
            <person name="Hughes L."/>
            <person name="Hurhula B."/>
            <person name="Husby M.E."/>
            <person name="Kamat A."/>
            <person name="Kanga B."/>
            <person name="Kashin S."/>
            <person name="Khazanovich D."/>
            <person name="Kisner P."/>
            <person name="Lance K."/>
            <person name="Lara M."/>
            <person name="Lee W."/>
            <person name="Lennon N."/>
            <person name="Letendre F."/>
            <person name="LeVine R."/>
            <person name="Lipovsky A."/>
            <person name="Liu X."/>
            <person name="Liu J."/>
            <person name="Liu S."/>
            <person name="Lokyitsang T."/>
            <person name="Lokyitsang Y."/>
            <person name="Lubonja R."/>
            <person name="Lui A."/>
            <person name="MacDonald P."/>
            <person name="Magnisalis V."/>
            <person name="Maru K."/>
            <person name="Matthews C."/>
            <person name="McCusker W."/>
            <person name="McDonough S."/>
            <person name="Mehta T."/>
            <person name="Meldrim J."/>
            <person name="Meneus L."/>
            <person name="Mihai O."/>
            <person name="Mihalev A."/>
            <person name="Mihova T."/>
            <person name="Mittelman R."/>
            <person name="Mlenga V."/>
            <person name="Montmayeur A."/>
            <person name="Mulrain L."/>
            <person name="Navidi A."/>
            <person name="Naylor J."/>
            <person name="Negash T."/>
            <person name="Nguyen T."/>
            <person name="Nguyen N."/>
            <person name="Nicol R."/>
            <person name="Norbu C."/>
            <person name="Norbu N."/>
            <person name="Novod N."/>
            <person name="O'Neill B."/>
            <person name="Osman S."/>
            <person name="Markiewicz E."/>
            <person name="Oyono O.L."/>
            <person name="Patti C."/>
            <person name="Phunkhang P."/>
            <person name="Pierre F."/>
            <person name="Priest M."/>
            <person name="Raghuraman S."/>
            <person name="Rege F."/>
            <person name="Reyes R."/>
            <person name="Rise C."/>
            <person name="Rogov P."/>
            <person name="Ross K."/>
            <person name="Ryan E."/>
            <person name="Settipalli S."/>
            <person name="Shea T."/>
            <person name="Sherpa N."/>
            <person name="Shi L."/>
            <person name="Shih D."/>
            <person name="Sparrow T."/>
            <person name="Spaulding J."/>
            <person name="Stalker J."/>
            <person name="Stange-Thomann N."/>
            <person name="Stavropoulos S."/>
            <person name="Stone C."/>
            <person name="Strader C."/>
            <person name="Tesfaye S."/>
            <person name="Thomson T."/>
            <person name="Thoulutsang Y."/>
            <person name="Thoulutsang D."/>
            <person name="Topham K."/>
            <person name="Topping I."/>
            <person name="Tsamla T."/>
            <person name="Vassiliev H."/>
            <person name="Vo A."/>
            <person name="Wangchuk T."/>
            <person name="Wangdi T."/>
            <person name="Weiand M."/>
            <person name="Wilkinson J."/>
            <person name="Wilson A."/>
            <person name="Yadav S."/>
            <person name="Young G."/>
            <person name="Yu Q."/>
            <person name="Zembek L."/>
            <person name="Zhong D."/>
            <person name="Zimmer A."/>
            <person name="Zwirko Z."/>
            <person name="Jaffe D.B."/>
            <person name="Alvarez P."/>
            <person name="Brockman W."/>
            <person name="Butler J."/>
            <person name="Chin C."/>
            <person name="Gnerre S."/>
            <person name="Grabherr M."/>
            <person name="Kleber M."/>
            <person name="Mauceli E."/>
            <person name="MacCallum I."/>
        </authorList>
    </citation>
    <scope>NUCLEOTIDE SEQUENCE [LARGE SCALE GENOMIC DNA]</scope>
    <source>
        <strain evidence="7">Tucson 15287-2541.00</strain>
    </source>
</reference>
<proteinExistence type="predicted"/>
<dbReference type="InterPro" id="IPR005828">
    <property type="entry name" value="MFS_sugar_transport-like"/>
</dbReference>
<dbReference type="HOGENOM" id="CLU_037253_0_0_1"/>
<comment type="subcellular location">
    <subcellularLocation>
        <location evidence="1">Membrane</location>
    </subcellularLocation>
</comment>
<evidence type="ECO:0000256" key="3">
    <source>
        <dbReference type="ARBA" id="ARBA00022989"/>
    </source>
</evidence>
<dbReference type="InterPro" id="IPR036259">
    <property type="entry name" value="MFS_trans_sf"/>
</dbReference>
<dbReference type="PhylomeDB" id="B4JHC1"/>
<feature type="transmembrane region" description="Helical" evidence="5">
    <location>
        <begin position="55"/>
        <end position="73"/>
    </location>
</feature>
<dbReference type="OrthoDB" id="6612291at2759"/>
<keyword evidence="7" id="KW-1185">Reference proteome</keyword>
<name>B4JHC1_DROGR</name>
<dbReference type="Pfam" id="PF00083">
    <property type="entry name" value="Sugar_tr"/>
    <property type="match status" value="1"/>
</dbReference>
<evidence type="ECO:0000256" key="4">
    <source>
        <dbReference type="ARBA" id="ARBA00023136"/>
    </source>
</evidence>
<dbReference type="GO" id="GO:0022857">
    <property type="term" value="F:transmembrane transporter activity"/>
    <property type="evidence" value="ECO:0007669"/>
    <property type="project" value="InterPro"/>
</dbReference>
<evidence type="ECO:0000256" key="1">
    <source>
        <dbReference type="ARBA" id="ARBA00004370"/>
    </source>
</evidence>
<dbReference type="Gene3D" id="1.20.1250.20">
    <property type="entry name" value="MFS general substrate transporter like domains"/>
    <property type="match status" value="1"/>
</dbReference>
<feature type="transmembrane region" description="Helical" evidence="5">
    <location>
        <begin position="93"/>
        <end position="110"/>
    </location>
</feature>
<feature type="transmembrane region" description="Helical" evidence="5">
    <location>
        <begin position="140"/>
        <end position="163"/>
    </location>
</feature>
<sequence>MTTSITTGQAPPVIIATTTTTTTTTTGQPLPTTYVEVIEEPQSQRISNRWTNTQNAHAATLGLLLFAYGGMDMAQGLQWNLNTGITTTYQLEYSWFIGVIIGAVVAAFTVTHVPKKYLYLLAGILQLIDAIIFVSEPNDYTSIVAARYVGGVGIGLLTVAFIIHNSEVYLGFSRGKWCGLEQFGMTLGILIQVLMDSQWHSSSSSSITINEVHGIIGIVFAAFATSSVAMSVESPIFHLRQGDENGARTSQTHLLGTATPQDVYNTLFDEYKRYVMEGTSQSFGKQLASSVVPFIKMIFCRCLVAFSFSVPLSLTMLGSTLIWKASMLSWPMILWSILRFIGALLAICSVDLIGRKFVSLVGLLCMSALMLSLAGITAHDTYYTNTYFMSQVCRISMAFQFFAGLFVISTPTYLGEAFPMRVKPFLIGLVVCIEQLIHIIVIVTFLKDAYCFFQYFVGVGIILVVGLIIFGVLMPETRGLSLRQAGDRFRRVHDIIAY</sequence>
<gene>
    <name evidence="6" type="primary">Dgri\GH19545</name>
    <name evidence="6" type="ORF">Dgri_GH19545</name>
</gene>
<accession>B4JHC1</accession>
<keyword evidence="3 5" id="KW-1133">Transmembrane helix</keyword>
<dbReference type="SUPFAM" id="SSF103473">
    <property type="entry name" value="MFS general substrate transporter"/>
    <property type="match status" value="1"/>
</dbReference>
<dbReference type="InParanoid" id="B4JHC1"/>
<feature type="transmembrane region" description="Helical" evidence="5">
    <location>
        <begin position="357"/>
        <end position="377"/>
    </location>
</feature>
<evidence type="ECO:0000313" key="7">
    <source>
        <dbReference type="Proteomes" id="UP000001070"/>
    </source>
</evidence>
<feature type="transmembrane region" description="Helical" evidence="5">
    <location>
        <begin position="397"/>
        <end position="414"/>
    </location>
</feature>
<dbReference type="eggNOG" id="KOG0254">
    <property type="taxonomic scope" value="Eukaryota"/>
</dbReference>
<dbReference type="OMA" id="AQGLQWN"/>
<keyword evidence="2 5" id="KW-0812">Transmembrane</keyword>